<accession>A0A918RR18</accession>
<name>A0A918RR18_9HYPH</name>
<comment type="caution">
    <text evidence="2">The sequence shown here is derived from an EMBL/GenBank/DDBJ whole genome shotgun (WGS) entry which is preliminary data.</text>
</comment>
<evidence type="ECO:0000313" key="3">
    <source>
        <dbReference type="Proteomes" id="UP000646579"/>
    </source>
</evidence>
<feature type="transmembrane region" description="Helical" evidence="1">
    <location>
        <begin position="79"/>
        <end position="100"/>
    </location>
</feature>
<gene>
    <name evidence="2" type="ORF">GCM10007989_00020</name>
</gene>
<evidence type="ECO:0000256" key="1">
    <source>
        <dbReference type="SAM" id="Phobius"/>
    </source>
</evidence>
<evidence type="ECO:0008006" key="4">
    <source>
        <dbReference type="Google" id="ProtNLM"/>
    </source>
</evidence>
<proteinExistence type="predicted"/>
<dbReference type="RefSeq" id="WP_210310388.1">
    <property type="nucleotide sequence ID" value="NZ_BMZE01000001.1"/>
</dbReference>
<sequence>MFNVFGQINWIGFIAATIISQALGAVWFTALFGKVYAKALGREGKPAAFAPIFIVGPLICNLILAISMAQVMAATSIDGIGNALVFGLIVGFGFLATTTINTGINPNTPRPLLYGAGERILFRAGRQLDRHHPGAALERYSNRRGPPLRFEQA</sequence>
<dbReference type="EMBL" id="BMZE01000001">
    <property type="protein sequence ID" value="GHA09917.1"/>
    <property type="molecule type" value="Genomic_DNA"/>
</dbReference>
<protein>
    <recommendedName>
        <fullName evidence="4">DUF1761 domain-containing protein</fullName>
    </recommendedName>
</protein>
<keyword evidence="3" id="KW-1185">Reference proteome</keyword>
<dbReference type="InterPro" id="IPR013879">
    <property type="entry name" value="DUF1761"/>
</dbReference>
<reference evidence="2" key="1">
    <citation type="journal article" date="2014" name="Int. J. Syst. Evol. Microbiol.">
        <title>Complete genome sequence of Corynebacterium casei LMG S-19264T (=DSM 44701T), isolated from a smear-ripened cheese.</title>
        <authorList>
            <consortium name="US DOE Joint Genome Institute (JGI-PGF)"/>
            <person name="Walter F."/>
            <person name="Albersmeier A."/>
            <person name="Kalinowski J."/>
            <person name="Ruckert C."/>
        </authorList>
    </citation>
    <scope>NUCLEOTIDE SEQUENCE</scope>
    <source>
        <strain evidence="2">KCTC 32437</strain>
    </source>
</reference>
<keyword evidence="1" id="KW-0472">Membrane</keyword>
<feature type="transmembrane region" description="Helical" evidence="1">
    <location>
        <begin position="48"/>
        <end position="73"/>
    </location>
</feature>
<reference evidence="2" key="2">
    <citation type="submission" date="2020-09" db="EMBL/GenBank/DDBJ databases">
        <authorList>
            <person name="Sun Q."/>
            <person name="Kim S."/>
        </authorList>
    </citation>
    <scope>NUCLEOTIDE SEQUENCE</scope>
    <source>
        <strain evidence="2">KCTC 32437</strain>
    </source>
</reference>
<evidence type="ECO:0000313" key="2">
    <source>
        <dbReference type="EMBL" id="GHA09917.1"/>
    </source>
</evidence>
<organism evidence="2 3">
    <name type="scientific">Devosia pacifica</name>
    <dbReference type="NCBI Taxonomy" id="1335967"/>
    <lineage>
        <taxon>Bacteria</taxon>
        <taxon>Pseudomonadati</taxon>
        <taxon>Pseudomonadota</taxon>
        <taxon>Alphaproteobacteria</taxon>
        <taxon>Hyphomicrobiales</taxon>
        <taxon>Devosiaceae</taxon>
        <taxon>Devosia</taxon>
    </lineage>
</organism>
<keyword evidence="1" id="KW-1133">Transmembrane helix</keyword>
<keyword evidence="1" id="KW-0812">Transmembrane</keyword>
<feature type="transmembrane region" description="Helical" evidence="1">
    <location>
        <begin position="12"/>
        <end position="36"/>
    </location>
</feature>
<dbReference type="AlphaFoldDB" id="A0A918RR18"/>
<dbReference type="Pfam" id="PF08570">
    <property type="entry name" value="DUF1761"/>
    <property type="match status" value="1"/>
</dbReference>
<dbReference type="Proteomes" id="UP000646579">
    <property type="component" value="Unassembled WGS sequence"/>
</dbReference>